<gene>
    <name evidence="4" type="primary">menE_2</name>
    <name evidence="4" type="ORF">NCTC10815_00334</name>
</gene>
<evidence type="ECO:0000256" key="1">
    <source>
        <dbReference type="ARBA" id="ARBA00006432"/>
    </source>
</evidence>
<reference evidence="4 5" key="1">
    <citation type="submission" date="2018-06" db="EMBL/GenBank/DDBJ databases">
        <authorList>
            <consortium name="Pathogen Informatics"/>
            <person name="Doyle S."/>
        </authorList>
    </citation>
    <scope>NUCLEOTIDE SEQUENCE [LARGE SCALE GENOMIC DNA]</scope>
    <source>
        <strain evidence="5">NCTC 10815</strain>
    </source>
</reference>
<name>A0A378MBY7_LISGR</name>
<dbReference type="Gene3D" id="3.30.300.30">
    <property type="match status" value="1"/>
</dbReference>
<dbReference type="Proteomes" id="UP000254879">
    <property type="component" value="Unassembled WGS sequence"/>
</dbReference>
<dbReference type="AlphaFoldDB" id="A0A378MBY7"/>
<dbReference type="FunFam" id="3.30.300.30:FF:000008">
    <property type="entry name" value="2,3-dihydroxybenzoate-AMP ligase"/>
    <property type="match status" value="1"/>
</dbReference>
<proteinExistence type="inferred from homology"/>
<evidence type="ECO:0000259" key="3">
    <source>
        <dbReference type="Pfam" id="PF13193"/>
    </source>
</evidence>
<dbReference type="GO" id="GO:0008756">
    <property type="term" value="F:o-succinylbenzoate-CoA ligase activity"/>
    <property type="evidence" value="ECO:0007669"/>
    <property type="project" value="UniProtKB-EC"/>
</dbReference>
<feature type="domain" description="AMP-binding enzyme C-terminal" evidence="3">
    <location>
        <begin position="13"/>
        <end position="85"/>
    </location>
</feature>
<dbReference type="EMBL" id="UGPG01000001">
    <property type="protein sequence ID" value="STY43053.1"/>
    <property type="molecule type" value="Genomic_DNA"/>
</dbReference>
<accession>A0A378MBY7</accession>
<keyword evidence="2 4" id="KW-0436">Ligase</keyword>
<dbReference type="InterPro" id="IPR025110">
    <property type="entry name" value="AMP-bd_C"/>
</dbReference>
<dbReference type="GO" id="GO:0031956">
    <property type="term" value="F:medium-chain fatty acid-CoA ligase activity"/>
    <property type="evidence" value="ECO:0007669"/>
    <property type="project" value="TreeGrafter"/>
</dbReference>
<dbReference type="Pfam" id="PF13193">
    <property type="entry name" value="AMP-binding_C"/>
    <property type="match status" value="1"/>
</dbReference>
<protein>
    <submittedName>
        <fullName evidence="4">2-succinylbenzoate--CoA ligase</fullName>
        <ecNumber evidence="4">6.2.1.26</ecNumber>
    </submittedName>
</protein>
<dbReference type="PANTHER" id="PTHR43201">
    <property type="entry name" value="ACYL-COA SYNTHETASE"/>
    <property type="match status" value="1"/>
</dbReference>
<evidence type="ECO:0000313" key="4">
    <source>
        <dbReference type="EMBL" id="STY43053.1"/>
    </source>
</evidence>
<organism evidence="4 5">
    <name type="scientific">Listeria grayi</name>
    <name type="common">Listeria murrayi</name>
    <dbReference type="NCBI Taxonomy" id="1641"/>
    <lineage>
        <taxon>Bacteria</taxon>
        <taxon>Bacillati</taxon>
        <taxon>Bacillota</taxon>
        <taxon>Bacilli</taxon>
        <taxon>Bacillales</taxon>
        <taxon>Listeriaceae</taxon>
        <taxon>Listeria</taxon>
    </lineage>
</organism>
<dbReference type="InterPro" id="IPR045851">
    <property type="entry name" value="AMP-bd_C_sf"/>
</dbReference>
<dbReference type="EC" id="6.2.1.26" evidence="4"/>
<comment type="similarity">
    <text evidence="1">Belongs to the ATP-dependent AMP-binding enzyme family.</text>
</comment>
<evidence type="ECO:0000256" key="2">
    <source>
        <dbReference type="ARBA" id="ARBA00022598"/>
    </source>
</evidence>
<dbReference type="SUPFAM" id="SSF56801">
    <property type="entry name" value="Acetyl-CoA synthetase-like"/>
    <property type="match status" value="1"/>
</dbReference>
<sequence length="99" mass="11099">MIISGGENIYPTEIEHILSAHPSIHEIAVVGKPDEQWGHVPVAFIVGDETAEAAIKQFAETELASYKVPKAFYFIKTMPRTASNKVQRHRLIESMHKKS</sequence>
<dbReference type="PANTHER" id="PTHR43201:SF5">
    <property type="entry name" value="MEDIUM-CHAIN ACYL-COA LIGASE ACSF2, MITOCHONDRIAL"/>
    <property type="match status" value="1"/>
</dbReference>
<dbReference type="GO" id="GO:0006631">
    <property type="term" value="P:fatty acid metabolic process"/>
    <property type="evidence" value="ECO:0007669"/>
    <property type="project" value="TreeGrafter"/>
</dbReference>
<evidence type="ECO:0000313" key="5">
    <source>
        <dbReference type="Proteomes" id="UP000254879"/>
    </source>
</evidence>